<dbReference type="CDD" id="cd06325">
    <property type="entry name" value="PBP1_ABC_unchar_transporter"/>
    <property type="match status" value="1"/>
</dbReference>
<accession>A0A7C2Z319</accession>
<dbReference type="PANTHER" id="PTHR35271:SF1">
    <property type="entry name" value="ABC TRANSPORTER, SUBSTRATE-BINDING LIPOPROTEIN"/>
    <property type="match status" value="1"/>
</dbReference>
<dbReference type="InterPro" id="IPR028082">
    <property type="entry name" value="Peripla_BP_I"/>
</dbReference>
<dbReference type="PANTHER" id="PTHR35271">
    <property type="entry name" value="ABC TRANSPORTER, SUBSTRATE-BINDING LIPOPROTEIN-RELATED"/>
    <property type="match status" value="1"/>
</dbReference>
<proteinExistence type="predicted"/>
<sequence length="320" mass="36139">MGVFVFILFLLFLVSCGDRDKKVVIGVLISGEGRLTKLDGFKDGLKNLGIKNVEFLVYNGENSLKGIEEKAIEIVKDEDKFHIIVAGGSLEAYYLKKIKEDLKVPVVIMGGTAIKTWGFVDEKNRPIRGITGIDNLNTELMEKRVEIFKRFFPDIKKAVVFCTPRFEASKLATRLTIQAGEKHDLKVVPISVSDVRDLEYVISHMKEDGFGAIIITPCFYTENFLTSYILHYARFYQVPVLCLSPEHAIKGCTIAYGSSNYDQGYQASYIAYRIIKGERVENIPFEKVNKVKLFVNQGALRELGYTLDKNKLALIDQVVK</sequence>
<reference evidence="1" key="1">
    <citation type="journal article" date="2020" name="mSystems">
        <title>Genome- and Community-Level Interaction Insights into Carbon Utilization and Element Cycling Functions of Hydrothermarchaeota in Hydrothermal Sediment.</title>
        <authorList>
            <person name="Zhou Z."/>
            <person name="Liu Y."/>
            <person name="Xu W."/>
            <person name="Pan J."/>
            <person name="Luo Z.H."/>
            <person name="Li M."/>
        </authorList>
    </citation>
    <scope>NUCLEOTIDE SEQUENCE [LARGE SCALE GENOMIC DNA]</scope>
    <source>
        <strain evidence="1">SpSt-132</strain>
    </source>
</reference>
<dbReference type="InterPro" id="IPR007487">
    <property type="entry name" value="ABC_transpt-TYRBP-like"/>
</dbReference>
<protein>
    <submittedName>
        <fullName evidence="1">ABC transporter substrate-binding protein</fullName>
    </submittedName>
</protein>
<evidence type="ECO:0000313" key="1">
    <source>
        <dbReference type="EMBL" id="HEW46269.1"/>
    </source>
</evidence>
<organism evidence="1">
    <name type="scientific">Hydrogenobacter sp</name>
    <dbReference type="NCBI Taxonomy" id="2152829"/>
    <lineage>
        <taxon>Bacteria</taxon>
        <taxon>Pseudomonadati</taxon>
        <taxon>Aquificota</taxon>
        <taxon>Aquificia</taxon>
        <taxon>Aquificales</taxon>
        <taxon>Aquificaceae</taxon>
        <taxon>Hydrogenobacter</taxon>
    </lineage>
</organism>
<dbReference type="EMBL" id="DSFP01000055">
    <property type="protein sequence ID" value="HEW46269.1"/>
    <property type="molecule type" value="Genomic_DNA"/>
</dbReference>
<dbReference type="Pfam" id="PF04392">
    <property type="entry name" value="ABC_sub_bind"/>
    <property type="match status" value="1"/>
</dbReference>
<gene>
    <name evidence="1" type="ORF">ENO47_06350</name>
</gene>
<comment type="caution">
    <text evidence="1">The sequence shown here is derived from an EMBL/GenBank/DDBJ whole genome shotgun (WGS) entry which is preliminary data.</text>
</comment>
<dbReference type="SUPFAM" id="SSF53822">
    <property type="entry name" value="Periplasmic binding protein-like I"/>
    <property type="match status" value="1"/>
</dbReference>
<name>A0A7C2Z319_9AQUI</name>
<dbReference type="AlphaFoldDB" id="A0A7C2Z319"/>
<dbReference type="Gene3D" id="3.40.50.2300">
    <property type="match status" value="2"/>
</dbReference>